<organism evidence="7 8">
    <name type="scientific">Paenibacillus terricola</name>
    <dbReference type="NCBI Taxonomy" id="2763503"/>
    <lineage>
        <taxon>Bacteria</taxon>
        <taxon>Bacillati</taxon>
        <taxon>Bacillota</taxon>
        <taxon>Bacilli</taxon>
        <taxon>Bacillales</taxon>
        <taxon>Paenibacillaceae</taxon>
        <taxon>Paenibacillus</taxon>
    </lineage>
</organism>
<proteinExistence type="predicted"/>
<dbReference type="Gene3D" id="1.10.1660.10">
    <property type="match status" value="1"/>
</dbReference>
<dbReference type="PANTHER" id="PTHR30204:SF69">
    <property type="entry name" value="MERR-FAMILY TRANSCRIPTIONAL REGULATOR"/>
    <property type="match status" value="1"/>
</dbReference>
<gene>
    <name evidence="7" type="ORF">H8B09_28595</name>
</gene>
<dbReference type="Proteomes" id="UP000609346">
    <property type="component" value="Unassembled WGS sequence"/>
</dbReference>
<accession>A0ABR8N3F9</accession>
<dbReference type="InterPro" id="IPR000551">
    <property type="entry name" value="MerR-type_HTH_dom"/>
</dbReference>
<dbReference type="InterPro" id="IPR047057">
    <property type="entry name" value="MerR_fam"/>
</dbReference>
<comment type="caution">
    <text evidence="7">The sequence shown here is derived from an EMBL/GenBank/DDBJ whole genome shotgun (WGS) entry which is preliminary data.</text>
</comment>
<dbReference type="EMBL" id="JACXZA010000011">
    <property type="protein sequence ID" value="MBD3922703.1"/>
    <property type="molecule type" value="Genomic_DNA"/>
</dbReference>
<evidence type="ECO:0000313" key="7">
    <source>
        <dbReference type="EMBL" id="MBD3922703.1"/>
    </source>
</evidence>
<evidence type="ECO:0000256" key="3">
    <source>
        <dbReference type="ARBA" id="ARBA00023125"/>
    </source>
</evidence>
<evidence type="ECO:0000256" key="5">
    <source>
        <dbReference type="SAM" id="Coils"/>
    </source>
</evidence>
<keyword evidence="1" id="KW-0678">Repressor</keyword>
<dbReference type="CDD" id="cd00592">
    <property type="entry name" value="HTH_MerR-like"/>
    <property type="match status" value="1"/>
</dbReference>
<evidence type="ECO:0000256" key="2">
    <source>
        <dbReference type="ARBA" id="ARBA00023015"/>
    </source>
</evidence>
<dbReference type="SMART" id="SM00422">
    <property type="entry name" value="HTH_MERR"/>
    <property type="match status" value="1"/>
</dbReference>
<name>A0ABR8N3F9_9BACL</name>
<keyword evidence="8" id="KW-1185">Reference proteome</keyword>
<dbReference type="SUPFAM" id="SSF46955">
    <property type="entry name" value="Putative DNA-binding domain"/>
    <property type="match status" value="1"/>
</dbReference>
<feature type="coiled-coil region" evidence="5">
    <location>
        <begin position="71"/>
        <end position="136"/>
    </location>
</feature>
<evidence type="ECO:0000259" key="6">
    <source>
        <dbReference type="PROSITE" id="PS50937"/>
    </source>
</evidence>
<dbReference type="InterPro" id="IPR009061">
    <property type="entry name" value="DNA-bd_dom_put_sf"/>
</dbReference>
<evidence type="ECO:0000313" key="8">
    <source>
        <dbReference type="Proteomes" id="UP000609346"/>
    </source>
</evidence>
<dbReference type="RefSeq" id="WP_191207009.1">
    <property type="nucleotide sequence ID" value="NZ_JACXZA010000011.1"/>
</dbReference>
<sequence length="145" mass="16954">MKDRYSVDEVCERYGVTARTLHYYEEIGLLNGVPRTEGGHRYYDERIIAQLEQIIRLKEVLGISLQEVKTIVELEAKLEQIRGAYRQEDSAEEKTRILDQGEQELQRFIDQIDARLDKLQQLRQGFNQRLDRVKKLKESGATQGS</sequence>
<dbReference type="Pfam" id="PF13411">
    <property type="entry name" value="MerR_1"/>
    <property type="match status" value="1"/>
</dbReference>
<keyword evidence="2" id="KW-0805">Transcription regulation</keyword>
<keyword evidence="5" id="KW-0175">Coiled coil</keyword>
<protein>
    <submittedName>
        <fullName evidence="7">MerR family transcriptional regulator</fullName>
    </submittedName>
</protein>
<keyword evidence="4" id="KW-0804">Transcription</keyword>
<evidence type="ECO:0000256" key="4">
    <source>
        <dbReference type="ARBA" id="ARBA00023163"/>
    </source>
</evidence>
<feature type="domain" description="HTH merR-type" evidence="6">
    <location>
        <begin position="4"/>
        <end position="74"/>
    </location>
</feature>
<evidence type="ECO:0000256" key="1">
    <source>
        <dbReference type="ARBA" id="ARBA00022491"/>
    </source>
</evidence>
<dbReference type="PANTHER" id="PTHR30204">
    <property type="entry name" value="REDOX-CYCLING DRUG-SENSING TRANSCRIPTIONAL ACTIVATOR SOXR"/>
    <property type="match status" value="1"/>
</dbReference>
<reference evidence="7 8" key="1">
    <citation type="submission" date="2020-09" db="EMBL/GenBank/DDBJ databases">
        <title>Paenibacillus sp. strain PR3 16S rRNA gene Genome sequencing and assembly.</title>
        <authorList>
            <person name="Kim J."/>
        </authorList>
    </citation>
    <scope>NUCLEOTIDE SEQUENCE [LARGE SCALE GENOMIC DNA]</scope>
    <source>
        <strain evidence="7 8">PR3</strain>
    </source>
</reference>
<dbReference type="PROSITE" id="PS50937">
    <property type="entry name" value="HTH_MERR_2"/>
    <property type="match status" value="1"/>
</dbReference>
<keyword evidence="3" id="KW-0238">DNA-binding</keyword>